<evidence type="ECO:0000313" key="1">
    <source>
        <dbReference type="EMBL" id="CAK8680953.1"/>
    </source>
</evidence>
<accession>A0ABP0FPJ9</accession>
<evidence type="ECO:0000313" key="2">
    <source>
        <dbReference type="Proteomes" id="UP001642483"/>
    </source>
</evidence>
<dbReference type="EMBL" id="CAWYQH010000079">
    <property type="protein sequence ID" value="CAK8680953.1"/>
    <property type="molecule type" value="Genomic_DNA"/>
</dbReference>
<comment type="caution">
    <text evidence="1">The sequence shown here is derived from an EMBL/GenBank/DDBJ whole genome shotgun (WGS) entry which is preliminary data.</text>
</comment>
<organism evidence="1 2">
    <name type="scientific">Clavelina lepadiformis</name>
    <name type="common">Light-bulb sea squirt</name>
    <name type="synonym">Ascidia lepadiformis</name>
    <dbReference type="NCBI Taxonomy" id="159417"/>
    <lineage>
        <taxon>Eukaryota</taxon>
        <taxon>Metazoa</taxon>
        <taxon>Chordata</taxon>
        <taxon>Tunicata</taxon>
        <taxon>Ascidiacea</taxon>
        <taxon>Aplousobranchia</taxon>
        <taxon>Clavelinidae</taxon>
        <taxon>Clavelina</taxon>
    </lineage>
</organism>
<sequence length="66" mass="7188">MQRSDNVALLPNSIIDYNFTPNQAIGDLGGTGHVVCIDLKQHCPPRPPVVDYMDNAGLAIRTIIDI</sequence>
<protein>
    <submittedName>
        <fullName evidence="1">Uncharacterized protein</fullName>
    </submittedName>
</protein>
<keyword evidence="2" id="KW-1185">Reference proteome</keyword>
<reference evidence="1 2" key="1">
    <citation type="submission" date="2024-02" db="EMBL/GenBank/DDBJ databases">
        <authorList>
            <person name="Daric V."/>
            <person name="Darras S."/>
        </authorList>
    </citation>
    <scope>NUCLEOTIDE SEQUENCE [LARGE SCALE GENOMIC DNA]</scope>
</reference>
<gene>
    <name evidence="1" type="ORF">CVLEPA_LOCUS11183</name>
</gene>
<name>A0ABP0FPJ9_CLALP</name>
<proteinExistence type="predicted"/>
<dbReference type="Proteomes" id="UP001642483">
    <property type="component" value="Unassembled WGS sequence"/>
</dbReference>